<keyword evidence="4" id="KW-0408">Iron</keyword>
<dbReference type="InterPro" id="IPR015881">
    <property type="entry name" value="ARHD_Rieske_2Fe_2S"/>
</dbReference>
<keyword evidence="5" id="KW-0411">Iron-sulfur</keyword>
<evidence type="ECO:0000256" key="5">
    <source>
        <dbReference type="ARBA" id="ARBA00023014"/>
    </source>
</evidence>
<dbReference type="Proteomes" id="UP000815325">
    <property type="component" value="Unassembled WGS sequence"/>
</dbReference>
<dbReference type="PANTHER" id="PTHR21266">
    <property type="entry name" value="IRON-SULFUR DOMAIN CONTAINING PROTEIN"/>
    <property type="match status" value="1"/>
</dbReference>
<feature type="compositionally biased region" description="Low complexity" evidence="6">
    <location>
        <begin position="11"/>
        <end position="25"/>
    </location>
</feature>
<keyword evidence="2" id="KW-0479">Metal-binding</keyword>
<keyword evidence="1" id="KW-0001">2Fe-2S</keyword>
<gene>
    <name evidence="8" type="ORF">DUNSADRAFT_13131</name>
</gene>
<dbReference type="PANTHER" id="PTHR21266:SF19">
    <property type="entry name" value="CHLOROPHYLLIDE A OXYGENASE, CHLOROPLASTIC"/>
    <property type="match status" value="1"/>
</dbReference>
<feature type="domain" description="Rieske" evidence="7">
    <location>
        <begin position="97"/>
        <end position="198"/>
    </location>
</feature>
<dbReference type="Gene3D" id="3.90.380.10">
    <property type="entry name" value="Naphthalene 1,2-dioxygenase Alpha Subunit, Chain A, domain 1"/>
    <property type="match status" value="2"/>
</dbReference>
<proteinExistence type="predicted"/>
<dbReference type="EMBL" id="MU069948">
    <property type="protein sequence ID" value="KAF5831456.1"/>
    <property type="molecule type" value="Genomic_DNA"/>
</dbReference>
<keyword evidence="9" id="KW-1185">Reference proteome</keyword>
<evidence type="ECO:0000256" key="1">
    <source>
        <dbReference type="ARBA" id="ARBA00022714"/>
    </source>
</evidence>
<dbReference type="CDD" id="cd04337">
    <property type="entry name" value="Rieske_RO_Alpha_Cao"/>
    <property type="match status" value="1"/>
</dbReference>
<comment type="caution">
    <text evidence="8">The sequence shown here is derived from an EMBL/GenBank/DDBJ whole genome shotgun (WGS) entry which is preliminary data.</text>
</comment>
<dbReference type="PROSITE" id="PS00570">
    <property type="entry name" value="RING_HYDROXYL_ALPHA"/>
    <property type="match status" value="1"/>
</dbReference>
<dbReference type="InterPro" id="IPR050584">
    <property type="entry name" value="Cholesterol_7-desaturase"/>
</dbReference>
<feature type="compositionally biased region" description="Polar residues" evidence="6">
    <location>
        <begin position="55"/>
        <end position="67"/>
    </location>
</feature>
<dbReference type="InterPro" id="IPR017941">
    <property type="entry name" value="Rieske_2Fe-2S"/>
</dbReference>
<accession>A0ABQ7GA18</accession>
<evidence type="ECO:0000313" key="8">
    <source>
        <dbReference type="EMBL" id="KAF5831456.1"/>
    </source>
</evidence>
<evidence type="ECO:0000256" key="6">
    <source>
        <dbReference type="SAM" id="MobiDB-lite"/>
    </source>
</evidence>
<sequence length="420" mass="46183">MQASLERMRLASSSPSTDSTDSTASRGGTAVAVSTGTAYQAEREGIQSRVRGSGMASTSYSSHQPQPSRAGRRGPKPKDSRGLRSSLELEDGLRNFWYPTEFSRKLEPGMMVPFDLFGVPWVLFRDEHGAPTCIKDSCAHRACPLSLGKVINGHVQCPYHGWEFDGSGACTKMPSTRMCPGVGVAALPCVEKDGFVWVWPGDGPPHDLPPDFTAPPAGYDVHAEIMVNVPVEHGLLMENLLDLAHAPFTHTTTFARGWPIPDAVRFHATKMLAGDWDPYPISMSFNPPCMVLSTIGLSQPGKIMRGYKAAECKRHLHQLHIAGQVLSEDLVLVKGQQARMIAGDDTWCTPMPYDKLAVRYRRWRNMVADGDYEEGSRIAAQANMTAGQMFDSHDDEDMCEQQCHDKAHLQGQHSSAFARK</sequence>
<dbReference type="SUPFAM" id="SSF55961">
    <property type="entry name" value="Bet v1-like"/>
    <property type="match status" value="1"/>
</dbReference>
<dbReference type="Gene3D" id="2.102.10.10">
    <property type="entry name" value="Rieske [2Fe-2S] iron-sulphur domain"/>
    <property type="match status" value="1"/>
</dbReference>
<keyword evidence="3" id="KW-0560">Oxidoreductase</keyword>
<evidence type="ECO:0000256" key="3">
    <source>
        <dbReference type="ARBA" id="ARBA00023002"/>
    </source>
</evidence>
<feature type="region of interest" description="Disordered" evidence="6">
    <location>
        <begin position="1"/>
        <end position="85"/>
    </location>
</feature>
<evidence type="ECO:0000313" key="9">
    <source>
        <dbReference type="Proteomes" id="UP000815325"/>
    </source>
</evidence>
<protein>
    <submittedName>
        <fullName evidence="8">Chlorophyllide a oxygenase, chloroplastic</fullName>
    </submittedName>
</protein>
<evidence type="ECO:0000256" key="4">
    <source>
        <dbReference type="ARBA" id="ARBA00023004"/>
    </source>
</evidence>
<evidence type="ECO:0000259" key="7">
    <source>
        <dbReference type="PROSITE" id="PS51296"/>
    </source>
</evidence>
<dbReference type="Pfam" id="PF00355">
    <property type="entry name" value="Rieske"/>
    <property type="match status" value="1"/>
</dbReference>
<evidence type="ECO:0000256" key="2">
    <source>
        <dbReference type="ARBA" id="ARBA00022723"/>
    </source>
</evidence>
<dbReference type="InterPro" id="IPR036922">
    <property type="entry name" value="Rieske_2Fe-2S_sf"/>
</dbReference>
<dbReference type="SUPFAM" id="SSF50022">
    <property type="entry name" value="ISP domain"/>
    <property type="match status" value="1"/>
</dbReference>
<reference evidence="8" key="1">
    <citation type="submission" date="2017-08" db="EMBL/GenBank/DDBJ databases">
        <authorList>
            <person name="Polle J.E."/>
            <person name="Barry K."/>
            <person name="Cushman J."/>
            <person name="Schmutz J."/>
            <person name="Tran D."/>
            <person name="Hathwaick L.T."/>
            <person name="Yim W.C."/>
            <person name="Jenkins J."/>
            <person name="Mckie-Krisberg Z.M."/>
            <person name="Prochnik S."/>
            <person name="Lindquist E."/>
            <person name="Dockter R.B."/>
            <person name="Adam C."/>
            <person name="Molina H."/>
            <person name="Bunkerborg J."/>
            <person name="Jin E."/>
            <person name="Buchheim M."/>
            <person name="Magnuson J."/>
        </authorList>
    </citation>
    <scope>NUCLEOTIDE SEQUENCE</scope>
    <source>
        <strain evidence="8">CCAP 19/18</strain>
    </source>
</reference>
<dbReference type="PROSITE" id="PS51296">
    <property type="entry name" value="RIESKE"/>
    <property type="match status" value="1"/>
</dbReference>
<organism evidence="8 9">
    <name type="scientific">Dunaliella salina</name>
    <name type="common">Green alga</name>
    <name type="synonym">Protococcus salinus</name>
    <dbReference type="NCBI Taxonomy" id="3046"/>
    <lineage>
        <taxon>Eukaryota</taxon>
        <taxon>Viridiplantae</taxon>
        <taxon>Chlorophyta</taxon>
        <taxon>core chlorophytes</taxon>
        <taxon>Chlorophyceae</taxon>
        <taxon>CS clade</taxon>
        <taxon>Chlamydomonadales</taxon>
        <taxon>Dunaliellaceae</taxon>
        <taxon>Dunaliella</taxon>
    </lineage>
</organism>
<name>A0ABQ7GA18_DUNSA</name>